<accession>A0A0B5F5N7</accession>
<dbReference type="STRING" id="1888.Salbus254_5089"/>
<dbReference type="KEGG" id="sals:SLNWT_5840"/>
<protein>
    <submittedName>
        <fullName evidence="2">Membrane-associated oxidoreductase</fullName>
    </submittedName>
</protein>
<evidence type="ECO:0000256" key="1">
    <source>
        <dbReference type="SAM" id="Phobius"/>
    </source>
</evidence>
<organism evidence="2 3">
    <name type="scientific">Streptomyces albus (strain ATCC 21838 / DSM 41398 / FERM P-419 / JCM 4703 / NBRC 107858)</name>
    <dbReference type="NCBI Taxonomy" id="1081613"/>
    <lineage>
        <taxon>Bacteria</taxon>
        <taxon>Bacillati</taxon>
        <taxon>Actinomycetota</taxon>
        <taxon>Actinomycetes</taxon>
        <taxon>Kitasatosporales</taxon>
        <taxon>Streptomycetaceae</taxon>
        <taxon>Streptomyces</taxon>
    </lineage>
</organism>
<feature type="transmembrane region" description="Helical" evidence="1">
    <location>
        <begin position="496"/>
        <end position="517"/>
    </location>
</feature>
<sequence length="523" mass="57878">MVDVTEVGDPPDWLTAAEIGMWQAFRNGSVYDLRTHDTVVDDPHGGHPWGPERTVRARILCMLLLDGPPPLSGRVSSLKLQGLQIIGVMDLAGGVVDPYVEMKGCRFEKEILLPEARFSTLRMVDCSIPRLEGARLHTEGDLHLPRCRLHNGMRLSDAHIGTDLLLNQAIVYRDRRGRSIMGDGLNVGQDLQAEMMESHGELSLRGAQVGVSLSLRGSHLANPYGRRALNAPQLTVERSLYLTPASLGNTLQTGGTPARGTRIQRFECQGGLRLDDGRFGDAVDLDQARFTLENDQELSLRRIQTPELRFTCERPRRGQVVLSGAKVVNLVDKSTSWPGVGGLRLGGFTYENLVPRGSFPLSRRIEWVSAATAEYNPEPYEKLATVLRTTGEDADAREVLLAKQRRRRETLPLAGKLWGYAQDWTVAYGYRPGRAAVWMAVLWAVSAFAFAHAPHPSLKGEEHPEWNAALFALDLLLPVIDLGQDGYWRMSGAWQWASTTLILLGWILATTVAAGATRMLRRG</sequence>
<dbReference type="AlphaFoldDB" id="A0A0B5F5N7"/>
<keyword evidence="3" id="KW-1185">Reference proteome</keyword>
<keyword evidence="1" id="KW-0812">Transmembrane</keyword>
<dbReference type="EMBL" id="CP010519">
    <property type="protein sequence ID" value="AJE86216.1"/>
    <property type="molecule type" value="Genomic_DNA"/>
</dbReference>
<dbReference type="Proteomes" id="UP000031523">
    <property type="component" value="Chromosome"/>
</dbReference>
<evidence type="ECO:0000313" key="2">
    <source>
        <dbReference type="EMBL" id="AJE86216.1"/>
    </source>
</evidence>
<keyword evidence="1" id="KW-1133">Transmembrane helix</keyword>
<gene>
    <name evidence="2" type="ORF">SLNWT_5840</name>
</gene>
<reference evidence="2 3" key="1">
    <citation type="submission" date="2015-01" db="EMBL/GenBank/DDBJ databases">
        <title>Enhanced salinomycin production by adjusting the supply of polyketide extender units in Streptomyce albus DSM 41398.</title>
        <authorList>
            <person name="Lu C."/>
        </authorList>
    </citation>
    <scope>NUCLEOTIDE SEQUENCE [LARGE SCALE GENOMIC DNA]</scope>
    <source>
        <strain evidence="3">ATCC 21838 / DSM 41398 / FERM P-419 / JCM 4703 / NBRC 107858</strain>
    </source>
</reference>
<proteinExistence type="predicted"/>
<evidence type="ECO:0000313" key="3">
    <source>
        <dbReference type="Proteomes" id="UP000031523"/>
    </source>
</evidence>
<name>A0A0B5F5N7_STRA4</name>
<keyword evidence="1" id="KW-0472">Membrane</keyword>